<evidence type="ECO:0000313" key="3">
    <source>
        <dbReference type="Proteomes" id="UP000193240"/>
    </source>
</evidence>
<dbReference type="EMBL" id="KZ107846">
    <property type="protein sequence ID" value="OSS48266.1"/>
    <property type="molecule type" value="Genomic_DNA"/>
</dbReference>
<reference evidence="2 3" key="1">
    <citation type="journal article" date="2017" name="Genome Announc.">
        <title>Genome sequence of the saprophytic ascomycete Epicoccum nigrum ICMP 19927 strain isolated from New Zealand.</title>
        <authorList>
            <person name="Fokin M."/>
            <person name="Fleetwood D."/>
            <person name="Weir B.S."/>
            <person name="Villas-Boas S.G."/>
        </authorList>
    </citation>
    <scope>NUCLEOTIDE SEQUENCE [LARGE SCALE GENOMIC DNA]</scope>
    <source>
        <strain evidence="2 3">ICMP 19927</strain>
    </source>
</reference>
<dbReference type="PANTHER" id="PTHR35910:SF1">
    <property type="entry name" value="2EXR DOMAIN-CONTAINING PROTEIN"/>
    <property type="match status" value="1"/>
</dbReference>
<dbReference type="Proteomes" id="UP000193240">
    <property type="component" value="Unassembled WGS sequence"/>
</dbReference>
<organism evidence="2 3">
    <name type="scientific">Epicoccum nigrum</name>
    <name type="common">Soil fungus</name>
    <name type="synonym">Epicoccum purpurascens</name>
    <dbReference type="NCBI Taxonomy" id="105696"/>
    <lineage>
        <taxon>Eukaryota</taxon>
        <taxon>Fungi</taxon>
        <taxon>Dikarya</taxon>
        <taxon>Ascomycota</taxon>
        <taxon>Pezizomycotina</taxon>
        <taxon>Dothideomycetes</taxon>
        <taxon>Pleosporomycetidae</taxon>
        <taxon>Pleosporales</taxon>
        <taxon>Pleosporineae</taxon>
        <taxon>Didymellaceae</taxon>
        <taxon>Epicoccum</taxon>
    </lineage>
</organism>
<dbReference type="InParanoid" id="A0A1Y2LWK7"/>
<sequence length="243" mass="28266">MPKTKKVPVPGQGKGKILRPFHQFSHLPAELQTRVWELVDPEPRVVELRHHCTQTKKQGNVEQIRCLSGAPAILHVCRDSRQIAVKQNVYQRAFIRGESYTWVNFDVDLISIGPLDTEWLEAEKTLIQRFRFESENNESFYHFQSARLRTFTSLKELQILCMDGIGLWVQVAEEIEFPTENVLFISSRAEKPKAYTRADLFKMVPSRPFAEYSSSSFRQNYDKRIKGSEDQAPEELIHEFYGC</sequence>
<gene>
    <name evidence="2" type="ORF">B5807_07969</name>
</gene>
<evidence type="ECO:0000313" key="2">
    <source>
        <dbReference type="EMBL" id="OSS48266.1"/>
    </source>
</evidence>
<protein>
    <recommendedName>
        <fullName evidence="1">2EXR domain-containing protein</fullName>
    </recommendedName>
</protein>
<dbReference type="InterPro" id="IPR045518">
    <property type="entry name" value="2EXR"/>
</dbReference>
<dbReference type="PANTHER" id="PTHR35910">
    <property type="entry name" value="2EXR DOMAIN-CONTAINING PROTEIN"/>
    <property type="match status" value="1"/>
</dbReference>
<feature type="domain" description="2EXR" evidence="1">
    <location>
        <begin position="21"/>
        <end position="110"/>
    </location>
</feature>
<name>A0A1Y2LWK7_EPING</name>
<dbReference type="OMA" id="TIRIHDY"/>
<evidence type="ECO:0000259" key="1">
    <source>
        <dbReference type="Pfam" id="PF20150"/>
    </source>
</evidence>
<keyword evidence="3" id="KW-1185">Reference proteome</keyword>
<dbReference type="AlphaFoldDB" id="A0A1Y2LWK7"/>
<accession>A0A1Y2LWK7</accession>
<proteinExistence type="predicted"/>
<dbReference type="Pfam" id="PF20150">
    <property type="entry name" value="2EXR"/>
    <property type="match status" value="1"/>
</dbReference>